<dbReference type="KEGG" id="sace:GIY23_01900"/>
<evidence type="ECO:0000313" key="3">
    <source>
        <dbReference type="Proteomes" id="UP000371041"/>
    </source>
</evidence>
<dbReference type="Pfam" id="PF20199">
    <property type="entry name" value="RepSA"/>
    <property type="match status" value="1"/>
</dbReference>
<feature type="region of interest" description="Disordered" evidence="1">
    <location>
        <begin position="1"/>
        <end position="20"/>
    </location>
</feature>
<gene>
    <name evidence="2" type="ORF">GIY23_01900</name>
</gene>
<sequence>MTASTMTLTPSTGHTRSVLGAGAVAETPDTAGLVHRASQPGYDRWLRHIASAAGCRYPIRLAGRTTSADPSTGEVTADLDTAHMPDGVLYTACGNRRASVCPHCAETYRADTYHLVHAGLLGGKGVPDTVTDHPTVFLTLAAPSFGAVHTAHKSGKPCHPRRDPHVCEHGIEFSCLRRHETGDDYAGRPFCLDCYDHQAQVVFNAYAGELWRYTSQNMRREVDRLGKRYGVKLRVSYAKVAEFQARGVVHFHALVRLDGVDPLDPDCITPPDPRLHVAYFEHALRQAAETTSYRTPAHPERPDGWLLSWGERSIDTRQVRLTVRDLDDNGALTDTAVAGYLAKYATKATETTGHLSRRLTHDTVGYYADMNTHPGRLITAAWYIGQLPDGIARLDENVDERIAFQKAWAGLHRWAHQLGFGGHFSTKSRRYSTTLATLRAARRNWKRQQAHAEDYPDKTVQPGDEPDILTIGHLTFAGIGWHTTADAQLANTAAAKAREHRHTVKEEATEQPF</sequence>
<feature type="compositionally biased region" description="Polar residues" evidence="1">
    <location>
        <begin position="1"/>
        <end position="15"/>
    </location>
</feature>
<dbReference type="InterPro" id="IPR046828">
    <property type="entry name" value="RepSA"/>
</dbReference>
<name>A0A5Q3Q1V7_9PSEU</name>
<organism evidence="2 3">
    <name type="scientific">Allosaccharopolyspora coralli</name>
    <dbReference type="NCBI Taxonomy" id="2665642"/>
    <lineage>
        <taxon>Bacteria</taxon>
        <taxon>Bacillati</taxon>
        <taxon>Actinomycetota</taxon>
        <taxon>Actinomycetes</taxon>
        <taxon>Pseudonocardiales</taxon>
        <taxon>Pseudonocardiaceae</taxon>
        <taxon>Allosaccharopolyspora</taxon>
    </lineage>
</organism>
<dbReference type="AlphaFoldDB" id="A0A5Q3Q1V7"/>
<protein>
    <recommendedName>
        <fullName evidence="4">Plasmid replication initiator protein</fullName>
    </recommendedName>
</protein>
<reference evidence="3" key="1">
    <citation type="submission" date="2019-11" db="EMBL/GenBank/DDBJ databases">
        <title>The complete genome sequence of Saccharopolyspora sp. E2A.</title>
        <authorList>
            <person name="Zhang G."/>
        </authorList>
    </citation>
    <scope>NUCLEOTIDE SEQUENCE [LARGE SCALE GENOMIC DNA]</scope>
    <source>
        <strain evidence="3">E2A</strain>
    </source>
</reference>
<dbReference type="EMBL" id="CP045929">
    <property type="protein sequence ID" value="QGK68472.1"/>
    <property type="molecule type" value="Genomic_DNA"/>
</dbReference>
<evidence type="ECO:0008006" key="4">
    <source>
        <dbReference type="Google" id="ProtNLM"/>
    </source>
</evidence>
<keyword evidence="3" id="KW-1185">Reference proteome</keyword>
<accession>A0A5Q3Q1V7</accession>
<dbReference type="Proteomes" id="UP000371041">
    <property type="component" value="Chromosome"/>
</dbReference>
<evidence type="ECO:0000313" key="2">
    <source>
        <dbReference type="EMBL" id="QGK68472.1"/>
    </source>
</evidence>
<evidence type="ECO:0000256" key="1">
    <source>
        <dbReference type="SAM" id="MobiDB-lite"/>
    </source>
</evidence>
<proteinExistence type="predicted"/>